<dbReference type="PANTHER" id="PTHR43908">
    <property type="entry name" value="AT29763P-RELATED"/>
    <property type="match status" value="1"/>
</dbReference>
<feature type="compositionally biased region" description="Low complexity" evidence="1">
    <location>
        <begin position="175"/>
        <end position="193"/>
    </location>
</feature>
<evidence type="ECO:0000259" key="2">
    <source>
        <dbReference type="PROSITE" id="PS50076"/>
    </source>
</evidence>
<dbReference type="GO" id="GO:0005789">
    <property type="term" value="C:endoplasmic reticulum membrane"/>
    <property type="evidence" value="ECO:0007669"/>
    <property type="project" value="TreeGrafter"/>
</dbReference>
<dbReference type="InterPro" id="IPR051100">
    <property type="entry name" value="DnaJ_subfamily_B/C"/>
</dbReference>
<accession>A0A9D4TQ46</accession>
<comment type="caution">
    <text evidence="3">The sequence shown here is derived from an EMBL/GenBank/DDBJ whole genome shotgun (WGS) entry which is preliminary data.</text>
</comment>
<feature type="region of interest" description="Disordered" evidence="1">
    <location>
        <begin position="175"/>
        <end position="201"/>
    </location>
</feature>
<dbReference type="GO" id="GO:0071218">
    <property type="term" value="P:cellular response to misfolded protein"/>
    <property type="evidence" value="ECO:0007669"/>
    <property type="project" value="TreeGrafter"/>
</dbReference>
<evidence type="ECO:0000313" key="3">
    <source>
        <dbReference type="EMBL" id="KAI3431489.1"/>
    </source>
</evidence>
<dbReference type="CDD" id="cd06257">
    <property type="entry name" value="DnaJ"/>
    <property type="match status" value="1"/>
</dbReference>
<reference evidence="3" key="1">
    <citation type="journal article" date="2019" name="Plant J.">
        <title>Chlorella vulgaris genome assembly and annotation reveals the molecular basis for metabolic acclimation to high light conditions.</title>
        <authorList>
            <person name="Cecchin M."/>
            <person name="Marcolungo L."/>
            <person name="Rossato M."/>
            <person name="Girolomoni L."/>
            <person name="Cosentino E."/>
            <person name="Cuine S."/>
            <person name="Li-Beisson Y."/>
            <person name="Delledonne M."/>
            <person name="Ballottari M."/>
        </authorList>
    </citation>
    <scope>NUCLEOTIDE SEQUENCE</scope>
    <source>
        <strain evidence="3">211/11P</strain>
    </source>
</reference>
<dbReference type="Gene3D" id="1.10.287.110">
    <property type="entry name" value="DnaJ domain"/>
    <property type="match status" value="1"/>
</dbReference>
<proteinExistence type="predicted"/>
<protein>
    <recommendedName>
        <fullName evidence="2">J domain-containing protein</fullName>
    </recommendedName>
</protein>
<name>A0A9D4TQ46_CHLVU</name>
<dbReference type="Pfam" id="PF00226">
    <property type="entry name" value="DnaJ"/>
    <property type="match status" value="1"/>
</dbReference>
<feature type="compositionally biased region" description="Low complexity" evidence="1">
    <location>
        <begin position="80"/>
        <end position="94"/>
    </location>
</feature>
<sequence length="301" mass="31201">MGALAWVRDTSNKRPAADGTGGTAAHGRTVVSGAPAVLPPPAKKPKKLVWKRDETAAPAAAQQATAGAALHPHTLAANSTDAQQQRPQDTQQPAAEDQQDQHHGRQQQPRHTPNGAGRAPLSTAKPAAGKEAAGKPAVAAEKQPLSAADAAAAQAEVERLRNVILAREARLRGQAAASTAAAAAATASVQQQARQREERRSKLEAGFAAALAAAKKEAASAAAAAGPLAATADAAEVERVLSSRDDYALLQLAPGAASAAIRRRYRELAVALHPDKCKEPQAKEAFQRLVKAYQNLSKYAQ</sequence>
<feature type="domain" description="J" evidence="2">
    <location>
        <begin position="245"/>
        <end position="301"/>
    </location>
</feature>
<dbReference type="AlphaFoldDB" id="A0A9D4TQ46"/>
<dbReference type="PROSITE" id="PS50076">
    <property type="entry name" value="DNAJ_2"/>
    <property type="match status" value="1"/>
</dbReference>
<feature type="compositionally biased region" description="Low complexity" evidence="1">
    <location>
        <begin position="56"/>
        <end position="69"/>
    </location>
</feature>
<dbReference type="PRINTS" id="PR00625">
    <property type="entry name" value="JDOMAIN"/>
</dbReference>
<dbReference type="PANTHER" id="PTHR43908:SF3">
    <property type="entry name" value="AT29763P-RELATED"/>
    <property type="match status" value="1"/>
</dbReference>
<dbReference type="SUPFAM" id="SSF46565">
    <property type="entry name" value="Chaperone J-domain"/>
    <property type="match status" value="1"/>
</dbReference>
<dbReference type="SMART" id="SM00271">
    <property type="entry name" value="DnaJ"/>
    <property type="match status" value="1"/>
</dbReference>
<dbReference type="GO" id="GO:0030544">
    <property type="term" value="F:Hsp70 protein binding"/>
    <property type="evidence" value="ECO:0007669"/>
    <property type="project" value="TreeGrafter"/>
</dbReference>
<evidence type="ECO:0000256" key="1">
    <source>
        <dbReference type="SAM" id="MobiDB-lite"/>
    </source>
</evidence>
<gene>
    <name evidence="3" type="ORF">D9Q98_004540</name>
</gene>
<keyword evidence="4" id="KW-1185">Reference proteome</keyword>
<dbReference type="Proteomes" id="UP001055712">
    <property type="component" value="Unassembled WGS sequence"/>
</dbReference>
<dbReference type="InterPro" id="IPR036869">
    <property type="entry name" value="J_dom_sf"/>
</dbReference>
<feature type="compositionally biased region" description="Low complexity" evidence="1">
    <location>
        <begin position="124"/>
        <end position="153"/>
    </location>
</feature>
<feature type="region of interest" description="Disordered" evidence="1">
    <location>
        <begin position="1"/>
        <end position="153"/>
    </location>
</feature>
<evidence type="ECO:0000313" key="4">
    <source>
        <dbReference type="Proteomes" id="UP001055712"/>
    </source>
</evidence>
<dbReference type="OrthoDB" id="10250354at2759"/>
<dbReference type="InterPro" id="IPR001623">
    <property type="entry name" value="DnaJ_domain"/>
</dbReference>
<organism evidence="3 4">
    <name type="scientific">Chlorella vulgaris</name>
    <name type="common">Green alga</name>
    <dbReference type="NCBI Taxonomy" id="3077"/>
    <lineage>
        <taxon>Eukaryota</taxon>
        <taxon>Viridiplantae</taxon>
        <taxon>Chlorophyta</taxon>
        <taxon>core chlorophytes</taxon>
        <taxon>Trebouxiophyceae</taxon>
        <taxon>Chlorellales</taxon>
        <taxon>Chlorellaceae</taxon>
        <taxon>Chlorella clade</taxon>
        <taxon>Chlorella</taxon>
    </lineage>
</organism>
<reference evidence="3" key="2">
    <citation type="submission" date="2020-11" db="EMBL/GenBank/DDBJ databases">
        <authorList>
            <person name="Cecchin M."/>
            <person name="Marcolungo L."/>
            <person name="Rossato M."/>
            <person name="Girolomoni L."/>
            <person name="Cosentino E."/>
            <person name="Cuine S."/>
            <person name="Li-Beisson Y."/>
            <person name="Delledonne M."/>
            <person name="Ballottari M."/>
        </authorList>
    </citation>
    <scope>NUCLEOTIDE SEQUENCE</scope>
    <source>
        <strain evidence="3">211/11P</strain>
        <tissue evidence="3">Whole cell</tissue>
    </source>
</reference>
<dbReference type="EMBL" id="SIDB01000006">
    <property type="protein sequence ID" value="KAI3431489.1"/>
    <property type="molecule type" value="Genomic_DNA"/>
</dbReference>